<comment type="function">
    <text evidence="1">DNA-dependent RNA polymerase catalyzes the transcription of DNA into RNA using the four ribonucleoside triphosphates as substrates.</text>
</comment>
<keyword evidence="5 9" id="KW-0548">Nucleotidyltransferase</keyword>
<evidence type="ECO:0000256" key="6">
    <source>
        <dbReference type="ARBA" id="ARBA00023163"/>
    </source>
</evidence>
<feature type="domain" description="RNA polymerase Rpb1" evidence="8">
    <location>
        <begin position="5"/>
        <end position="53"/>
    </location>
</feature>
<evidence type="ECO:0000256" key="1">
    <source>
        <dbReference type="ARBA" id="ARBA00004026"/>
    </source>
</evidence>
<dbReference type="GO" id="GO:0003899">
    <property type="term" value="F:DNA-directed RNA polymerase activity"/>
    <property type="evidence" value="ECO:0007669"/>
    <property type="project" value="UniProtKB-EC"/>
</dbReference>
<keyword evidence="9" id="KW-0150">Chloroplast</keyword>
<dbReference type="InterPro" id="IPR045867">
    <property type="entry name" value="DNA-dir_RpoC_beta_prime"/>
</dbReference>
<dbReference type="PANTHER" id="PTHR19376:SF54">
    <property type="entry name" value="DNA-DIRECTED RNA POLYMERASE SUBUNIT BETA"/>
    <property type="match status" value="1"/>
</dbReference>
<dbReference type="EC" id="2.7.7.6" evidence="2"/>
<name>A0A0U1WP50_KARMI</name>
<proteinExistence type="predicted"/>
<dbReference type="InterPro" id="IPR007081">
    <property type="entry name" value="RNA_pol_Rpb1_5"/>
</dbReference>
<feature type="non-terminal residue" evidence="9">
    <location>
        <position position="1"/>
    </location>
</feature>
<dbReference type="Pfam" id="PF04998">
    <property type="entry name" value="RNA_pol_Rpb1_5"/>
    <property type="match status" value="1"/>
</dbReference>
<gene>
    <name evidence="9" type="primary">rpoC2</name>
</gene>
<evidence type="ECO:0000256" key="4">
    <source>
        <dbReference type="ARBA" id="ARBA00022679"/>
    </source>
</evidence>
<evidence type="ECO:0000259" key="8">
    <source>
        <dbReference type="Pfam" id="PF04998"/>
    </source>
</evidence>
<evidence type="ECO:0000256" key="3">
    <source>
        <dbReference type="ARBA" id="ARBA00022478"/>
    </source>
</evidence>
<dbReference type="GO" id="GO:0006351">
    <property type="term" value="P:DNA-templated transcription"/>
    <property type="evidence" value="ECO:0007669"/>
    <property type="project" value="InterPro"/>
</dbReference>
<dbReference type="EMBL" id="KM065602">
    <property type="protein sequence ID" value="AIG99483.1"/>
    <property type="molecule type" value="Transcribed_RNA"/>
</dbReference>
<dbReference type="PANTHER" id="PTHR19376">
    <property type="entry name" value="DNA-DIRECTED RNA POLYMERASE"/>
    <property type="match status" value="1"/>
</dbReference>
<feature type="non-terminal residue" evidence="9">
    <location>
        <position position="78"/>
    </location>
</feature>
<keyword evidence="6" id="KW-0804">Transcription</keyword>
<geneLocation type="chloroplast" evidence="9"/>
<reference evidence="9" key="1">
    <citation type="journal article" date="2016" name="Plant Mol. Biol.">
        <title>Diversity of transcripts and transcript processing forms in plastids of the dinoflagellate alga Karenia mikimotoi.</title>
        <authorList>
            <person name="Dorrell R.G."/>
            <person name="Hinksman G.A."/>
            <person name="Howe C.J."/>
        </authorList>
    </citation>
    <scope>NUCLEOTIDE SEQUENCE</scope>
    <source>
        <strain evidence="9">RCC1513</strain>
    </source>
</reference>
<protein>
    <recommendedName>
        <fullName evidence="2">DNA-directed RNA polymerase</fullName>
        <ecNumber evidence="2">2.7.7.6</ecNumber>
    </recommendedName>
</protein>
<keyword evidence="3" id="KW-0240">DNA-directed RNA polymerase</keyword>
<dbReference type="AlphaFoldDB" id="A0A0U1WP50"/>
<dbReference type="GO" id="GO:0000428">
    <property type="term" value="C:DNA-directed RNA polymerase complex"/>
    <property type="evidence" value="ECO:0007669"/>
    <property type="project" value="UniProtKB-KW"/>
</dbReference>
<sequence>CRNCYGSDLATAKKINLGVAVGVMAAQAIGEPGTQMILRTFHTGGAGITLGYKARSIVSPSTGLVVYNHIIGTLTVRA</sequence>
<dbReference type="GO" id="GO:0003677">
    <property type="term" value="F:DNA binding"/>
    <property type="evidence" value="ECO:0007669"/>
    <property type="project" value="InterPro"/>
</dbReference>
<organism evidence="9">
    <name type="scientific">Karenia mikimotoi</name>
    <name type="common">Red tide dinoflagellate</name>
    <name type="synonym">Gymnodinium mikimotoi</name>
    <dbReference type="NCBI Taxonomy" id="225107"/>
    <lineage>
        <taxon>Eukaryota</taxon>
        <taxon>Sar</taxon>
        <taxon>Alveolata</taxon>
        <taxon>Dinophyceae</taxon>
        <taxon>Gymnodiniales</taxon>
        <taxon>Kareniaceae</taxon>
        <taxon>Karenia</taxon>
    </lineage>
</organism>
<keyword evidence="9" id="KW-0934">Plastid</keyword>
<evidence type="ECO:0000313" key="9">
    <source>
        <dbReference type="EMBL" id="AIG99483.1"/>
    </source>
</evidence>
<dbReference type="SUPFAM" id="SSF64484">
    <property type="entry name" value="beta and beta-prime subunits of DNA dependent RNA-polymerase"/>
    <property type="match status" value="1"/>
</dbReference>
<comment type="catalytic activity">
    <reaction evidence="7">
        <text>RNA(n) + a ribonucleoside 5'-triphosphate = RNA(n+1) + diphosphate</text>
        <dbReference type="Rhea" id="RHEA:21248"/>
        <dbReference type="Rhea" id="RHEA-COMP:14527"/>
        <dbReference type="Rhea" id="RHEA-COMP:17342"/>
        <dbReference type="ChEBI" id="CHEBI:33019"/>
        <dbReference type="ChEBI" id="CHEBI:61557"/>
        <dbReference type="ChEBI" id="CHEBI:140395"/>
        <dbReference type="EC" id="2.7.7.6"/>
    </reaction>
</comment>
<evidence type="ECO:0000256" key="5">
    <source>
        <dbReference type="ARBA" id="ARBA00022695"/>
    </source>
</evidence>
<evidence type="ECO:0000256" key="2">
    <source>
        <dbReference type="ARBA" id="ARBA00012418"/>
    </source>
</evidence>
<keyword evidence="4 9" id="KW-0808">Transferase</keyword>
<evidence type="ECO:0000256" key="7">
    <source>
        <dbReference type="ARBA" id="ARBA00048552"/>
    </source>
</evidence>
<accession>A0A0U1WP50</accession>